<dbReference type="Pfam" id="PF03704">
    <property type="entry name" value="BTAD"/>
    <property type="match status" value="1"/>
</dbReference>
<dbReference type="GO" id="GO:0043531">
    <property type="term" value="F:ADP binding"/>
    <property type="evidence" value="ECO:0007669"/>
    <property type="project" value="InterPro"/>
</dbReference>
<dbReference type="EMBL" id="BNBF01000003">
    <property type="protein sequence ID" value="GHG41169.1"/>
    <property type="molecule type" value="Genomic_DNA"/>
</dbReference>
<dbReference type="Pfam" id="PF00931">
    <property type="entry name" value="NB-ARC"/>
    <property type="match status" value="1"/>
</dbReference>
<proteinExistence type="predicted"/>
<sequence length="795" mass="86554">MATTTGLLKRYPLRERSHELLISALRDLGRTPEALAAYARLQATLAEELGTGPSSAMRTLHLELLREGEPDESPAPPPPPPPRPAQLPPCPTLLLGRAPELAAIGERLTAEARHGTSPVVVISGMGGVGKTTLALSAAHRWASRYPDGQLFLRLHGSAAGLAPQDPLELVDAVVRSLDAALPLHRSPDEAEAFLRSLLAQKRVLLVLDDARSAAQVRTLLPNNRRCAVIVTSRTRLAAIDDAAHVTLEPLAPRASLEMLDAVVGAGTVAAEPEAAARLAELCGGLPLALRITAARLAGRPSWSVSSVAERLAAVNQRLDELDLDDLSVRGTLAVTYQGLTRIGGGLREQEAAQAFRCLGMLDLPMYSVPLMARLMDTAEDRARRAMDLLVDVALLNEISLGYYAPHDLVRDYAREKAREENSQSQTSRAIGRALQWYAAMVGRSAMTLLPEGPERRRRVPYSCDGATTVADEQEALAWCDKELINLMAVANQHARAPLGHEHVLRLAPALFPYLQRRGRTLELQRVNDMALAAARRAHNAAAKAQALVDLAASHFMRGRLESALSCTGDAAKLIRRLGDAAWERKALGNAGMLLQLLGRNSESVPVFERLLALARREGDAQGEAVYLSRLGNLREADSTRLAIRLHRRSLDIGKRLENPVLQQTAHWNIGYAHLSLNQPGAALLHFEAGLRLLAQAGSGDWHVESQTRLGVVRVLQHLDRYGPAEQSCKELLDLARSRDDTYTEGLAHWEYGNICATSRQPSEALTHWKQAWDALADTDIQGLADLEALIVRHQP</sequence>
<dbReference type="RefSeq" id="WP_368859999.1">
    <property type="nucleotide sequence ID" value="NZ_BNBF01000003.1"/>
</dbReference>
<name>A0A919EVS9_9ACTN</name>
<dbReference type="InterPro" id="IPR005158">
    <property type="entry name" value="BTAD"/>
</dbReference>
<organism evidence="5 6">
    <name type="scientific">Streptomyces capoamus</name>
    <dbReference type="NCBI Taxonomy" id="68183"/>
    <lineage>
        <taxon>Bacteria</taxon>
        <taxon>Bacillati</taxon>
        <taxon>Actinomycetota</taxon>
        <taxon>Actinomycetes</taxon>
        <taxon>Kitasatosporales</taxon>
        <taxon>Streptomycetaceae</taxon>
        <taxon>Streptomyces</taxon>
    </lineage>
</organism>
<dbReference type="PRINTS" id="PR00364">
    <property type="entry name" value="DISEASERSIST"/>
</dbReference>
<dbReference type="AlphaFoldDB" id="A0A919EVS9"/>
<dbReference type="GO" id="GO:0000160">
    <property type="term" value="P:phosphorelay signal transduction system"/>
    <property type="evidence" value="ECO:0007669"/>
    <property type="project" value="UniProtKB-KW"/>
</dbReference>
<feature type="domain" description="Bacterial transcriptional activator" evidence="4">
    <location>
        <begin position="3"/>
        <end position="65"/>
    </location>
</feature>
<keyword evidence="1" id="KW-0902">Two-component regulatory system</keyword>
<feature type="domain" description="NB-ARC" evidence="3">
    <location>
        <begin position="103"/>
        <end position="266"/>
    </location>
</feature>
<dbReference type="PANTHER" id="PTHR47691">
    <property type="entry name" value="REGULATOR-RELATED"/>
    <property type="match status" value="1"/>
</dbReference>
<dbReference type="InterPro" id="IPR002182">
    <property type="entry name" value="NB-ARC"/>
</dbReference>
<dbReference type="InterPro" id="IPR011990">
    <property type="entry name" value="TPR-like_helical_dom_sf"/>
</dbReference>
<reference evidence="6" key="1">
    <citation type="journal article" date="2019" name="Int. J. Syst. Evol. Microbiol.">
        <title>The Global Catalogue of Microorganisms (GCM) 10K type strain sequencing project: providing services to taxonomists for standard genome sequencing and annotation.</title>
        <authorList>
            <consortium name="The Broad Institute Genomics Platform"/>
            <consortium name="The Broad Institute Genome Sequencing Center for Infectious Disease"/>
            <person name="Wu L."/>
            <person name="Ma J."/>
        </authorList>
    </citation>
    <scope>NUCLEOTIDE SEQUENCE [LARGE SCALE GENOMIC DNA]</scope>
    <source>
        <strain evidence="6">JCM 4253</strain>
    </source>
</reference>
<accession>A0A919EVS9</accession>
<feature type="region of interest" description="Disordered" evidence="2">
    <location>
        <begin position="67"/>
        <end position="89"/>
    </location>
</feature>
<dbReference type="PANTHER" id="PTHR47691:SF3">
    <property type="entry name" value="HTH-TYPE TRANSCRIPTIONAL REGULATOR RV0890C-RELATED"/>
    <property type="match status" value="1"/>
</dbReference>
<dbReference type="SUPFAM" id="SSF52540">
    <property type="entry name" value="P-loop containing nucleoside triphosphate hydrolases"/>
    <property type="match status" value="1"/>
</dbReference>
<dbReference type="Gene3D" id="1.25.40.10">
    <property type="entry name" value="Tetratricopeptide repeat domain"/>
    <property type="match status" value="2"/>
</dbReference>
<evidence type="ECO:0000256" key="1">
    <source>
        <dbReference type="ARBA" id="ARBA00023012"/>
    </source>
</evidence>
<dbReference type="SUPFAM" id="SSF48452">
    <property type="entry name" value="TPR-like"/>
    <property type="match status" value="3"/>
</dbReference>
<dbReference type="InterPro" id="IPR027417">
    <property type="entry name" value="P-loop_NTPase"/>
</dbReference>
<dbReference type="Gene3D" id="3.40.50.300">
    <property type="entry name" value="P-loop containing nucleotide triphosphate hydrolases"/>
    <property type="match status" value="1"/>
</dbReference>
<keyword evidence="6" id="KW-1185">Reference proteome</keyword>
<evidence type="ECO:0000313" key="6">
    <source>
        <dbReference type="Proteomes" id="UP000619355"/>
    </source>
</evidence>
<evidence type="ECO:0000313" key="5">
    <source>
        <dbReference type="EMBL" id="GHG41169.1"/>
    </source>
</evidence>
<protein>
    <submittedName>
        <fullName evidence="5">Regulatory protein AfsR</fullName>
    </submittedName>
</protein>
<gene>
    <name evidence="5" type="primary">afsR</name>
    <name evidence="5" type="ORF">GCM10018980_16080</name>
</gene>
<dbReference type="Proteomes" id="UP000619355">
    <property type="component" value="Unassembled WGS sequence"/>
</dbReference>
<evidence type="ECO:0000259" key="3">
    <source>
        <dbReference type="Pfam" id="PF00931"/>
    </source>
</evidence>
<comment type="caution">
    <text evidence="5">The sequence shown here is derived from an EMBL/GenBank/DDBJ whole genome shotgun (WGS) entry which is preliminary data.</text>
</comment>
<evidence type="ECO:0000256" key="2">
    <source>
        <dbReference type="SAM" id="MobiDB-lite"/>
    </source>
</evidence>
<evidence type="ECO:0000259" key="4">
    <source>
        <dbReference type="Pfam" id="PF03704"/>
    </source>
</evidence>
<feature type="compositionally biased region" description="Pro residues" evidence="2">
    <location>
        <begin position="73"/>
        <end position="89"/>
    </location>
</feature>